<evidence type="ECO:0000256" key="1">
    <source>
        <dbReference type="ARBA" id="ARBA00023015"/>
    </source>
</evidence>
<keyword evidence="2 6" id="KW-0238">DNA-binding</keyword>
<dbReference type="RefSeq" id="WP_310021344.1">
    <property type="nucleotide sequence ID" value="NZ_JAVDUM010000011.1"/>
</dbReference>
<keyword evidence="7" id="KW-1185">Reference proteome</keyword>
<evidence type="ECO:0000313" key="7">
    <source>
        <dbReference type="Proteomes" id="UP001259347"/>
    </source>
</evidence>
<dbReference type="EMBL" id="JAVDUM010000011">
    <property type="protein sequence ID" value="MDR6867982.1"/>
    <property type="molecule type" value="Genomic_DNA"/>
</dbReference>
<dbReference type="PROSITE" id="PS50949">
    <property type="entry name" value="HTH_GNTR"/>
    <property type="match status" value="1"/>
</dbReference>
<name>A0ABU1SGJ3_9MICO</name>
<dbReference type="Pfam" id="PF00392">
    <property type="entry name" value="GntR"/>
    <property type="match status" value="1"/>
</dbReference>
<organism evidence="6 7">
    <name type="scientific">Microbacterium resistens</name>
    <dbReference type="NCBI Taxonomy" id="156977"/>
    <lineage>
        <taxon>Bacteria</taxon>
        <taxon>Bacillati</taxon>
        <taxon>Actinomycetota</taxon>
        <taxon>Actinomycetes</taxon>
        <taxon>Micrococcales</taxon>
        <taxon>Microbacteriaceae</taxon>
        <taxon>Microbacterium</taxon>
    </lineage>
</organism>
<dbReference type="GO" id="GO:0003677">
    <property type="term" value="F:DNA binding"/>
    <property type="evidence" value="ECO:0007669"/>
    <property type="project" value="UniProtKB-KW"/>
</dbReference>
<evidence type="ECO:0000259" key="5">
    <source>
        <dbReference type="PROSITE" id="PS50949"/>
    </source>
</evidence>
<protein>
    <submittedName>
        <fullName evidence="6">DNA-binding GntR family transcriptional regulator</fullName>
    </submittedName>
</protein>
<dbReference type="PANTHER" id="PTHR43537">
    <property type="entry name" value="TRANSCRIPTIONAL REGULATOR, GNTR FAMILY"/>
    <property type="match status" value="1"/>
</dbReference>
<dbReference type="SMART" id="SM00895">
    <property type="entry name" value="FCD"/>
    <property type="match status" value="1"/>
</dbReference>
<dbReference type="InterPro" id="IPR036390">
    <property type="entry name" value="WH_DNA-bd_sf"/>
</dbReference>
<evidence type="ECO:0000256" key="2">
    <source>
        <dbReference type="ARBA" id="ARBA00023125"/>
    </source>
</evidence>
<keyword evidence="3" id="KW-0804">Transcription</keyword>
<dbReference type="SUPFAM" id="SSF48008">
    <property type="entry name" value="GntR ligand-binding domain-like"/>
    <property type="match status" value="1"/>
</dbReference>
<dbReference type="SMART" id="SM00345">
    <property type="entry name" value="HTH_GNTR"/>
    <property type="match status" value="1"/>
</dbReference>
<dbReference type="Proteomes" id="UP001259347">
    <property type="component" value="Unassembled WGS sequence"/>
</dbReference>
<dbReference type="InterPro" id="IPR036388">
    <property type="entry name" value="WH-like_DNA-bd_sf"/>
</dbReference>
<feature type="region of interest" description="Disordered" evidence="4">
    <location>
        <begin position="217"/>
        <end position="240"/>
    </location>
</feature>
<dbReference type="InterPro" id="IPR011711">
    <property type="entry name" value="GntR_C"/>
</dbReference>
<dbReference type="SUPFAM" id="SSF46785">
    <property type="entry name" value="Winged helix' DNA-binding domain"/>
    <property type="match status" value="1"/>
</dbReference>
<dbReference type="Gene3D" id="1.10.10.10">
    <property type="entry name" value="Winged helix-like DNA-binding domain superfamily/Winged helix DNA-binding domain"/>
    <property type="match status" value="1"/>
</dbReference>
<dbReference type="Gene3D" id="1.20.120.530">
    <property type="entry name" value="GntR ligand-binding domain-like"/>
    <property type="match status" value="1"/>
</dbReference>
<dbReference type="InterPro" id="IPR000524">
    <property type="entry name" value="Tscrpt_reg_HTH_GntR"/>
</dbReference>
<dbReference type="PANTHER" id="PTHR43537:SF45">
    <property type="entry name" value="GNTR FAMILY REGULATORY PROTEIN"/>
    <property type="match status" value="1"/>
</dbReference>
<evidence type="ECO:0000256" key="4">
    <source>
        <dbReference type="SAM" id="MobiDB-lite"/>
    </source>
</evidence>
<proteinExistence type="predicted"/>
<evidence type="ECO:0000313" key="6">
    <source>
        <dbReference type="EMBL" id="MDR6867982.1"/>
    </source>
</evidence>
<accession>A0ABU1SGJ3</accession>
<dbReference type="Pfam" id="PF07729">
    <property type="entry name" value="FCD"/>
    <property type="match status" value="1"/>
</dbReference>
<evidence type="ECO:0000256" key="3">
    <source>
        <dbReference type="ARBA" id="ARBA00023163"/>
    </source>
</evidence>
<feature type="domain" description="HTH gntR-type" evidence="5">
    <location>
        <begin position="16"/>
        <end position="83"/>
    </location>
</feature>
<sequence>MRTTETTTIHRDDASGTLRDEVERMVSNAIVTGELVAGTLITVPSLAAQFAVSATPVREAMVNLQKRGFLSPVRNKGFRVTEVSDRDLREVAMLRAWIEAPAMAEIAAVFPRERVSEFRALADQIVRAVDEGDLGGHVEADVAFHERVLAVLDNSTLLEVVAGLRQRSRQVGLAAQLDSPEMRRSASEHHLILDRLIDGDGPGVAELVRAHILSGVPDVEGEQPRPAGHPAAGISSSTSA</sequence>
<dbReference type="InterPro" id="IPR008920">
    <property type="entry name" value="TF_FadR/GntR_C"/>
</dbReference>
<comment type="caution">
    <text evidence="6">The sequence shown here is derived from an EMBL/GenBank/DDBJ whole genome shotgun (WGS) entry which is preliminary data.</text>
</comment>
<reference evidence="6 7" key="1">
    <citation type="submission" date="2023-07" db="EMBL/GenBank/DDBJ databases">
        <title>Sorghum-associated microbial communities from plants grown in Nebraska, USA.</title>
        <authorList>
            <person name="Schachtman D."/>
        </authorList>
    </citation>
    <scope>NUCLEOTIDE SEQUENCE [LARGE SCALE GENOMIC DNA]</scope>
    <source>
        <strain evidence="6 7">2980</strain>
    </source>
</reference>
<keyword evidence="1" id="KW-0805">Transcription regulation</keyword>
<gene>
    <name evidence="6" type="ORF">J2Y69_002590</name>
</gene>